<feature type="transmembrane region" description="Helical" evidence="1">
    <location>
        <begin position="157"/>
        <end position="175"/>
    </location>
</feature>
<evidence type="ECO:0000256" key="1">
    <source>
        <dbReference type="SAM" id="Phobius"/>
    </source>
</evidence>
<dbReference type="Proteomes" id="UP000321577">
    <property type="component" value="Unassembled WGS sequence"/>
</dbReference>
<accession>A0A512MEM0</accession>
<evidence type="ECO:0000313" key="3">
    <source>
        <dbReference type="Proteomes" id="UP000321577"/>
    </source>
</evidence>
<feature type="transmembrane region" description="Helical" evidence="1">
    <location>
        <begin position="225"/>
        <end position="244"/>
    </location>
</feature>
<feature type="transmembrane region" description="Helical" evidence="1">
    <location>
        <begin position="195"/>
        <end position="218"/>
    </location>
</feature>
<evidence type="ECO:0000313" key="2">
    <source>
        <dbReference type="EMBL" id="GEP45173.1"/>
    </source>
</evidence>
<protein>
    <submittedName>
        <fullName evidence="2">Uncharacterized protein</fullName>
    </submittedName>
</protein>
<gene>
    <name evidence="2" type="ORF">BGE01nite_44640</name>
</gene>
<comment type="caution">
    <text evidence="2">The sequence shown here is derived from an EMBL/GenBank/DDBJ whole genome shotgun (WGS) entry which is preliminary data.</text>
</comment>
<feature type="transmembrane region" description="Helical" evidence="1">
    <location>
        <begin position="92"/>
        <end position="114"/>
    </location>
</feature>
<name>A0A512MEM0_9BACT</name>
<keyword evidence="1" id="KW-1133">Transmembrane helix</keyword>
<reference evidence="2 3" key="1">
    <citation type="submission" date="2019-07" db="EMBL/GenBank/DDBJ databases">
        <title>Whole genome shotgun sequence of Brevifollis gellanilyticus NBRC 108608.</title>
        <authorList>
            <person name="Hosoyama A."/>
            <person name="Uohara A."/>
            <person name="Ohji S."/>
            <person name="Ichikawa N."/>
        </authorList>
    </citation>
    <scope>NUCLEOTIDE SEQUENCE [LARGE SCALE GENOMIC DNA]</scope>
    <source>
        <strain evidence="2 3">NBRC 108608</strain>
    </source>
</reference>
<keyword evidence="1" id="KW-0812">Transmembrane</keyword>
<sequence length="547" mass="61718">MKMLLHLMGKDLRHVRSQLIFFAICVLAALCVPLAQRWVDEPHWSVPLVHFASLLLVVSMMMALLVAWIHLDHPWDTKGFMQTRPLSPMMRWLPKFLCWALFLMLPVLAAMLLQLMCYRLDLDSSDYVKFISRAFLRISGAYGVMALIAVLIRNHRIAALVCLVPLIFTLLVLSPPSSSSFGFEDGDHVSGFDLMISRSLVAQSLTLAGGFVIAGMLLARRRWHVWVLAILGIASARLLAEQYWPWDLTGGRQPVVATDQSRVAELEKQVRVSCEGELSLAYHVRGEAYTYHTDPLKFEMPAGAIEWPHVIDQTYEPLWLGDGKSVDSTQKLLTGEAKGWQSFYPSTPLQILRNLVNHHGAEQAEPFFLNDNRPQLRVATQTPLLNDAKVRMAGRLDVSWFRPVILAELPLEAGTFFAHEGRSVKVQEVSSSGGTLYLKLLLTSFFPKAAHVSLADQNPAFQIFAAHPERQEITARSSDTSSRGMTSSLTVEELSLTAFYAIMNAEGRRVRVDPFWAQKARLYVVKRESIGRCRHRYEGEVTVDHRR</sequence>
<keyword evidence="3" id="KW-1185">Reference proteome</keyword>
<feature type="transmembrane region" description="Helical" evidence="1">
    <location>
        <begin position="134"/>
        <end position="152"/>
    </location>
</feature>
<dbReference type="RefSeq" id="WP_146853817.1">
    <property type="nucleotide sequence ID" value="NZ_BKAG01000043.1"/>
</dbReference>
<proteinExistence type="predicted"/>
<dbReference type="AlphaFoldDB" id="A0A512MEM0"/>
<feature type="transmembrane region" description="Helical" evidence="1">
    <location>
        <begin position="47"/>
        <end position="71"/>
    </location>
</feature>
<dbReference type="EMBL" id="BKAG01000043">
    <property type="protein sequence ID" value="GEP45173.1"/>
    <property type="molecule type" value="Genomic_DNA"/>
</dbReference>
<keyword evidence="1" id="KW-0472">Membrane</keyword>
<organism evidence="2 3">
    <name type="scientific">Brevifollis gellanilyticus</name>
    <dbReference type="NCBI Taxonomy" id="748831"/>
    <lineage>
        <taxon>Bacteria</taxon>
        <taxon>Pseudomonadati</taxon>
        <taxon>Verrucomicrobiota</taxon>
        <taxon>Verrucomicrobiia</taxon>
        <taxon>Verrucomicrobiales</taxon>
        <taxon>Verrucomicrobiaceae</taxon>
    </lineage>
</organism>